<proteinExistence type="predicted"/>
<dbReference type="KEGG" id="mpau:ZMTM_09660"/>
<evidence type="ECO:0008006" key="6">
    <source>
        <dbReference type="Google" id="ProtNLM"/>
    </source>
</evidence>
<dbReference type="EMBL" id="AP024110">
    <property type="protein sequence ID" value="BCM24707.1"/>
    <property type="molecule type" value="Genomic_DNA"/>
</dbReference>
<evidence type="ECO:0000313" key="5">
    <source>
        <dbReference type="Proteomes" id="UP000826722"/>
    </source>
</evidence>
<dbReference type="Proteomes" id="UP000826722">
    <property type="component" value="Chromosome"/>
</dbReference>
<reference evidence="4" key="1">
    <citation type="journal article" date="2021" name="Arch. Microbiol.">
        <title>Methyloradius palustris gen. nov., sp. nov., a methanol-oxidizing bacterium isolated from snow.</title>
        <authorList>
            <person name="Miyadera T."/>
            <person name="Kojima H."/>
            <person name="Fukui M."/>
        </authorList>
    </citation>
    <scope>NUCLEOTIDE SEQUENCE</scope>
    <source>
        <strain evidence="4">Zm11</strain>
    </source>
</reference>
<accession>A0A8D5FZ19</accession>
<dbReference type="SUPFAM" id="SSF56935">
    <property type="entry name" value="Porins"/>
    <property type="match status" value="1"/>
</dbReference>
<dbReference type="Gene3D" id="2.40.170.20">
    <property type="entry name" value="TonB-dependent receptor, beta-barrel domain"/>
    <property type="match status" value="1"/>
</dbReference>
<protein>
    <recommendedName>
        <fullName evidence="6">TonB-dependent receptor</fullName>
    </recommendedName>
</protein>
<evidence type="ECO:0000313" key="4">
    <source>
        <dbReference type="EMBL" id="BCM24707.1"/>
    </source>
</evidence>
<evidence type="ECO:0000256" key="1">
    <source>
        <dbReference type="ARBA" id="ARBA00004442"/>
    </source>
</evidence>
<keyword evidence="2" id="KW-0472">Membrane</keyword>
<evidence type="ECO:0000256" key="3">
    <source>
        <dbReference type="ARBA" id="ARBA00023237"/>
    </source>
</evidence>
<keyword evidence="5" id="KW-1185">Reference proteome</keyword>
<dbReference type="InterPro" id="IPR036942">
    <property type="entry name" value="Beta-barrel_TonB_sf"/>
</dbReference>
<dbReference type="AlphaFoldDB" id="A0A8D5FZ19"/>
<comment type="subcellular location">
    <subcellularLocation>
        <location evidence="1">Cell outer membrane</location>
    </subcellularLocation>
</comment>
<name>A0A8D5FZ19_9PROT</name>
<gene>
    <name evidence="4" type="ORF">ZMTM_09660</name>
</gene>
<sequence length="143" mass="16331">MGMTARLPQHLVWRHSLLLNDFRLENDPTFGNNHLPGIQRTLLRGELLYRNNGFYAGPTFEVSPQSYAVDFAQTLYVDSYTIVGLKVGQQYDEHLSWFVEGRNLANKKYAAGTDVLKVYDPTSDRPFYPGDGVSVYAGVQYRY</sequence>
<evidence type="ECO:0000256" key="2">
    <source>
        <dbReference type="ARBA" id="ARBA00023136"/>
    </source>
</evidence>
<keyword evidence="3" id="KW-0998">Cell outer membrane</keyword>
<organism evidence="4 5">
    <name type="scientific">Methyloradius palustris</name>
    <dbReference type="NCBI Taxonomy" id="2778876"/>
    <lineage>
        <taxon>Bacteria</taxon>
        <taxon>Pseudomonadati</taxon>
        <taxon>Pseudomonadota</taxon>
        <taxon>Betaproteobacteria</taxon>
        <taxon>Nitrosomonadales</taxon>
        <taxon>Methylophilaceae</taxon>
        <taxon>Methyloradius</taxon>
    </lineage>
</organism>
<dbReference type="GO" id="GO:0009279">
    <property type="term" value="C:cell outer membrane"/>
    <property type="evidence" value="ECO:0007669"/>
    <property type="project" value="UniProtKB-SubCell"/>
</dbReference>